<dbReference type="PROSITE" id="PS50110">
    <property type="entry name" value="RESPONSE_REGULATORY"/>
    <property type="match status" value="1"/>
</dbReference>
<dbReference type="PIRSF" id="PIRSF002867">
    <property type="entry name" value="CheV"/>
    <property type="match status" value="1"/>
</dbReference>
<evidence type="ECO:0000313" key="4">
    <source>
        <dbReference type="EMBL" id="MCR2747703.1"/>
    </source>
</evidence>
<dbReference type="SUPFAM" id="SSF52172">
    <property type="entry name" value="CheY-like"/>
    <property type="match status" value="1"/>
</dbReference>
<feature type="domain" description="CheW-like" evidence="3">
    <location>
        <begin position="21"/>
        <end position="159"/>
    </location>
</feature>
<evidence type="ECO:0000259" key="3">
    <source>
        <dbReference type="PROSITE" id="PS50851"/>
    </source>
</evidence>
<dbReference type="RefSeq" id="WP_257512925.1">
    <property type="nucleotide sequence ID" value="NZ_JANKHG010000027.1"/>
</dbReference>
<sequence length="308" mass="33024">MAVSSMNYSNEPKQGNSSAEMIEILLFSLGGPETFGLNVFKIREVTEISQVTQIPGQQGAMNGVISLRGQVLPVVALGDAIGMSNGDPNTKLIISEFASRSVAFAVTNVDKIIRVPWSEVKPPQHYDSEQGAVFGVVMLGNGDLVSLVDIESVCHRVLPEKDAGAVATAFDLNQAGPVFFVDDSIVARRKISEVLDTMGLQHSHAVNGVEAEQKLLALASSAEIGDVPIEKKVSLVLVDEEMPIMDGCTLTRKLKGDPRFKNIPIIMYSSLTSDENARRGVEAGVNIYVKKFDSTSLSNAIGQLLAHA</sequence>
<dbReference type="SMART" id="SM00260">
    <property type="entry name" value="CheW"/>
    <property type="match status" value="1"/>
</dbReference>
<keyword evidence="1" id="KW-0597">Phosphoprotein</keyword>
<keyword evidence="5" id="KW-1185">Reference proteome</keyword>
<dbReference type="EMBL" id="JANKHG010000027">
    <property type="protein sequence ID" value="MCR2747703.1"/>
    <property type="molecule type" value="Genomic_DNA"/>
</dbReference>
<protein>
    <submittedName>
        <fullName evidence="4">Chemotaxis protein CheV</fullName>
    </submittedName>
</protein>
<dbReference type="InterPro" id="IPR011006">
    <property type="entry name" value="CheY-like_superfamily"/>
</dbReference>
<evidence type="ECO:0000256" key="1">
    <source>
        <dbReference type="PROSITE-ProRule" id="PRU00169"/>
    </source>
</evidence>
<dbReference type="SUPFAM" id="SSF50341">
    <property type="entry name" value="CheW-like"/>
    <property type="match status" value="1"/>
</dbReference>
<dbReference type="CDD" id="cd00588">
    <property type="entry name" value="CheW_like"/>
    <property type="match status" value="1"/>
</dbReference>
<reference evidence="4" key="1">
    <citation type="submission" date="2022-07" db="EMBL/GenBank/DDBJ databases">
        <authorList>
            <person name="Xamxidin M."/>
        </authorList>
    </citation>
    <scope>NUCLEOTIDE SEQUENCE</scope>
    <source>
        <strain evidence="4">YS8-69</strain>
    </source>
</reference>
<dbReference type="InterPro" id="IPR002545">
    <property type="entry name" value="CheW-lke_dom"/>
</dbReference>
<dbReference type="Gene3D" id="2.40.50.180">
    <property type="entry name" value="CheA-289, Domain 4"/>
    <property type="match status" value="1"/>
</dbReference>
<proteinExistence type="predicted"/>
<dbReference type="Pfam" id="PF00072">
    <property type="entry name" value="Response_reg"/>
    <property type="match status" value="1"/>
</dbReference>
<evidence type="ECO:0000313" key="5">
    <source>
        <dbReference type="Proteomes" id="UP001165267"/>
    </source>
</evidence>
<dbReference type="Gene3D" id="3.40.50.2300">
    <property type="match status" value="1"/>
</dbReference>
<dbReference type="Gene3D" id="2.30.30.40">
    <property type="entry name" value="SH3 Domains"/>
    <property type="match status" value="1"/>
</dbReference>
<dbReference type="PROSITE" id="PS50851">
    <property type="entry name" value="CHEW"/>
    <property type="match status" value="1"/>
</dbReference>
<accession>A0ABT1XK84</accession>
<organism evidence="4 5">
    <name type="scientific">Limnobacter parvus</name>
    <dbReference type="NCBI Taxonomy" id="2939690"/>
    <lineage>
        <taxon>Bacteria</taxon>
        <taxon>Pseudomonadati</taxon>
        <taxon>Pseudomonadota</taxon>
        <taxon>Betaproteobacteria</taxon>
        <taxon>Burkholderiales</taxon>
        <taxon>Burkholderiaceae</taxon>
        <taxon>Limnobacter</taxon>
    </lineage>
</organism>
<dbReference type="InterPro" id="IPR036061">
    <property type="entry name" value="CheW-like_dom_sf"/>
</dbReference>
<dbReference type="InterPro" id="IPR001789">
    <property type="entry name" value="Sig_transdc_resp-reg_receiver"/>
</dbReference>
<dbReference type="PANTHER" id="PTHR47233">
    <property type="entry name" value="CHEMOTAXIS PROTEIN CHEV"/>
    <property type="match status" value="1"/>
</dbReference>
<evidence type="ECO:0000259" key="2">
    <source>
        <dbReference type="PROSITE" id="PS50110"/>
    </source>
</evidence>
<dbReference type="SMART" id="SM00448">
    <property type="entry name" value="REC"/>
    <property type="match status" value="1"/>
</dbReference>
<feature type="domain" description="Response regulatory" evidence="2">
    <location>
        <begin position="177"/>
        <end position="305"/>
    </location>
</feature>
<gene>
    <name evidence="4" type="ORF">NSP04_13715</name>
</gene>
<dbReference type="Pfam" id="PF01584">
    <property type="entry name" value="CheW"/>
    <property type="match status" value="1"/>
</dbReference>
<dbReference type="Proteomes" id="UP001165267">
    <property type="component" value="Unassembled WGS sequence"/>
</dbReference>
<dbReference type="InterPro" id="IPR024181">
    <property type="entry name" value="Chemotax_regulator_CheV"/>
</dbReference>
<dbReference type="PANTHER" id="PTHR47233:SF3">
    <property type="entry name" value="CHEMOTAXIS PROTEIN CHEV"/>
    <property type="match status" value="1"/>
</dbReference>
<name>A0ABT1XK84_9BURK</name>
<feature type="modified residue" description="4-aspartylphosphate" evidence="1">
    <location>
        <position position="239"/>
    </location>
</feature>
<comment type="caution">
    <text evidence="4">The sequence shown here is derived from an EMBL/GenBank/DDBJ whole genome shotgun (WGS) entry which is preliminary data.</text>
</comment>